<comment type="caution">
    <text evidence="1">The sequence shown here is derived from an EMBL/GenBank/DDBJ whole genome shotgun (WGS) entry which is preliminary data.</text>
</comment>
<feature type="non-terminal residue" evidence="1">
    <location>
        <position position="1"/>
    </location>
</feature>
<organism evidence="1">
    <name type="scientific">marine sediment metagenome</name>
    <dbReference type="NCBI Taxonomy" id="412755"/>
    <lineage>
        <taxon>unclassified sequences</taxon>
        <taxon>metagenomes</taxon>
        <taxon>ecological metagenomes</taxon>
    </lineage>
</organism>
<dbReference type="AlphaFoldDB" id="X0UUK2"/>
<protein>
    <submittedName>
        <fullName evidence="1">Uncharacterized protein</fullName>
    </submittedName>
</protein>
<gene>
    <name evidence="1" type="ORF">S01H1_45938</name>
</gene>
<accession>X0UUK2</accession>
<evidence type="ECO:0000313" key="1">
    <source>
        <dbReference type="EMBL" id="GAG03953.1"/>
    </source>
</evidence>
<dbReference type="EMBL" id="BARS01029389">
    <property type="protein sequence ID" value="GAG03953.1"/>
    <property type="molecule type" value="Genomic_DNA"/>
</dbReference>
<proteinExistence type="predicted"/>
<reference evidence="1" key="1">
    <citation type="journal article" date="2014" name="Front. Microbiol.">
        <title>High frequency of phylogenetically diverse reductive dehalogenase-homologous genes in deep subseafloor sedimentary metagenomes.</title>
        <authorList>
            <person name="Kawai M."/>
            <person name="Futagami T."/>
            <person name="Toyoda A."/>
            <person name="Takaki Y."/>
            <person name="Nishi S."/>
            <person name="Hori S."/>
            <person name="Arai W."/>
            <person name="Tsubouchi T."/>
            <person name="Morono Y."/>
            <person name="Uchiyama I."/>
            <person name="Ito T."/>
            <person name="Fujiyama A."/>
            <person name="Inagaki F."/>
            <person name="Takami H."/>
        </authorList>
    </citation>
    <scope>NUCLEOTIDE SEQUENCE</scope>
    <source>
        <strain evidence="1">Expedition CK06-06</strain>
    </source>
</reference>
<sequence length="114" mass="13707">HVDIYYKFLIIFDLMPDIQNCSDTDILGYQLIEGNDEYLAEIYIKIYMEQKKQLKRIEQNQIKKKIIDIVKQNTTENLEKLHRVIMDLLKLDDNFRDELLKSRQLLANTEKICN</sequence>
<name>X0UUK2_9ZZZZ</name>